<dbReference type="Gene3D" id="3.40.50.300">
    <property type="entry name" value="P-loop containing nucleotide triphosphate hydrolases"/>
    <property type="match status" value="1"/>
</dbReference>
<dbReference type="GO" id="GO:0140359">
    <property type="term" value="F:ABC-type transporter activity"/>
    <property type="evidence" value="ECO:0007669"/>
    <property type="project" value="UniProtKB-ARBA"/>
</dbReference>
<dbReference type="GO" id="GO:0016887">
    <property type="term" value="F:ATP hydrolysis activity"/>
    <property type="evidence" value="ECO:0007669"/>
    <property type="project" value="InterPro"/>
</dbReference>
<dbReference type="Gene3D" id="2.40.50.140">
    <property type="entry name" value="Nucleic acid-binding proteins"/>
    <property type="match status" value="1"/>
</dbReference>
<dbReference type="FunFam" id="3.40.50.300:FF:000042">
    <property type="entry name" value="Maltose/maltodextrin ABC transporter, ATP-binding protein"/>
    <property type="match status" value="1"/>
</dbReference>
<dbReference type="Pfam" id="PF08402">
    <property type="entry name" value="TOBE_2"/>
    <property type="match status" value="1"/>
</dbReference>
<dbReference type="InterPro" id="IPR013611">
    <property type="entry name" value="Transp-assoc_OB_typ2"/>
</dbReference>
<gene>
    <name evidence="6" type="ORF">EJ903_16585</name>
</gene>
<dbReference type="SUPFAM" id="SSF50331">
    <property type="entry name" value="MOP-like"/>
    <property type="match status" value="1"/>
</dbReference>
<evidence type="ECO:0000259" key="5">
    <source>
        <dbReference type="PROSITE" id="PS50893"/>
    </source>
</evidence>
<dbReference type="InterPro" id="IPR027417">
    <property type="entry name" value="P-loop_NTPase"/>
</dbReference>
<protein>
    <submittedName>
        <fullName evidence="6">ABC transporter ATP-binding protein</fullName>
    </submittedName>
</protein>
<dbReference type="SMART" id="SM00382">
    <property type="entry name" value="AAA"/>
    <property type="match status" value="1"/>
</dbReference>
<dbReference type="InterPro" id="IPR050093">
    <property type="entry name" value="ABC_SmlMolc_Importer"/>
</dbReference>
<keyword evidence="3" id="KW-0547">Nucleotide-binding</keyword>
<evidence type="ECO:0000313" key="7">
    <source>
        <dbReference type="Proteomes" id="UP000277007"/>
    </source>
</evidence>
<reference evidence="6 7" key="1">
    <citation type="submission" date="2018-12" db="EMBL/GenBank/DDBJ databases">
        <authorList>
            <person name="Yang Y."/>
        </authorList>
    </citation>
    <scope>NUCLEOTIDE SEQUENCE [LARGE SCALE GENOMIC DNA]</scope>
    <source>
        <strain evidence="6 7">L-25-5w-1</strain>
    </source>
</reference>
<dbReference type="GO" id="GO:0043190">
    <property type="term" value="C:ATP-binding cassette (ABC) transporter complex"/>
    <property type="evidence" value="ECO:0007669"/>
    <property type="project" value="InterPro"/>
</dbReference>
<dbReference type="RefSeq" id="WP_126617439.1">
    <property type="nucleotide sequence ID" value="NZ_JBHUCY010000054.1"/>
</dbReference>
<organism evidence="6 7">
    <name type="scientific">Azospirillum griseum</name>
    <dbReference type="NCBI Taxonomy" id="2496639"/>
    <lineage>
        <taxon>Bacteria</taxon>
        <taxon>Pseudomonadati</taxon>
        <taxon>Pseudomonadota</taxon>
        <taxon>Alphaproteobacteria</taxon>
        <taxon>Rhodospirillales</taxon>
        <taxon>Azospirillaceae</taxon>
        <taxon>Azospirillum</taxon>
    </lineage>
</organism>
<dbReference type="GO" id="GO:0005524">
    <property type="term" value="F:ATP binding"/>
    <property type="evidence" value="ECO:0007669"/>
    <property type="project" value="UniProtKB-KW"/>
</dbReference>
<dbReference type="PANTHER" id="PTHR42781">
    <property type="entry name" value="SPERMIDINE/PUTRESCINE IMPORT ATP-BINDING PROTEIN POTA"/>
    <property type="match status" value="1"/>
</dbReference>
<dbReference type="PANTHER" id="PTHR42781:SF4">
    <property type="entry name" value="SPERMIDINE_PUTRESCINE IMPORT ATP-BINDING PROTEIN POTA"/>
    <property type="match status" value="1"/>
</dbReference>
<proteinExistence type="inferred from homology"/>
<dbReference type="Proteomes" id="UP000277007">
    <property type="component" value="Unassembled WGS sequence"/>
</dbReference>
<dbReference type="InterPro" id="IPR003439">
    <property type="entry name" value="ABC_transporter-like_ATP-bd"/>
</dbReference>
<dbReference type="InterPro" id="IPR008995">
    <property type="entry name" value="Mo/tungstate-bd_C_term_dom"/>
</dbReference>
<keyword evidence="7" id="KW-1185">Reference proteome</keyword>
<evidence type="ECO:0000256" key="4">
    <source>
        <dbReference type="ARBA" id="ARBA00022840"/>
    </source>
</evidence>
<dbReference type="PROSITE" id="PS00211">
    <property type="entry name" value="ABC_TRANSPORTER_1"/>
    <property type="match status" value="1"/>
</dbReference>
<dbReference type="AlphaFoldDB" id="A0A431VEM7"/>
<dbReference type="InterPro" id="IPR003593">
    <property type="entry name" value="AAA+_ATPase"/>
</dbReference>
<accession>A0A431VEM7</accession>
<evidence type="ECO:0000313" key="6">
    <source>
        <dbReference type="EMBL" id="RTR18109.1"/>
    </source>
</evidence>
<comment type="similarity">
    <text evidence="1">Belongs to the ABC transporter superfamily.</text>
</comment>
<feature type="domain" description="ABC transporter" evidence="5">
    <location>
        <begin position="4"/>
        <end position="234"/>
    </location>
</feature>
<dbReference type="Pfam" id="PF00005">
    <property type="entry name" value="ABC_tran"/>
    <property type="match status" value="1"/>
</dbReference>
<dbReference type="PROSITE" id="PS50893">
    <property type="entry name" value="ABC_TRANSPORTER_2"/>
    <property type="match status" value="1"/>
</dbReference>
<comment type="caution">
    <text evidence="6">The sequence shown here is derived from an EMBL/GenBank/DDBJ whole genome shotgun (WGS) entry which is preliminary data.</text>
</comment>
<keyword evidence="4 6" id="KW-0067">ATP-binding</keyword>
<evidence type="ECO:0000256" key="3">
    <source>
        <dbReference type="ARBA" id="ARBA00022741"/>
    </source>
</evidence>
<name>A0A431VEM7_9PROT</name>
<dbReference type="InterPro" id="IPR017871">
    <property type="entry name" value="ABC_transporter-like_CS"/>
</dbReference>
<evidence type="ECO:0000256" key="2">
    <source>
        <dbReference type="ARBA" id="ARBA00022448"/>
    </source>
</evidence>
<evidence type="ECO:0000256" key="1">
    <source>
        <dbReference type="ARBA" id="ARBA00005417"/>
    </source>
</evidence>
<dbReference type="InterPro" id="IPR012340">
    <property type="entry name" value="NA-bd_OB-fold"/>
</dbReference>
<keyword evidence="2" id="KW-0813">Transport</keyword>
<dbReference type="Gene3D" id="2.40.50.100">
    <property type="match status" value="1"/>
</dbReference>
<dbReference type="EMBL" id="RXMA01000016">
    <property type="protein sequence ID" value="RTR18109.1"/>
    <property type="molecule type" value="Genomic_DNA"/>
</dbReference>
<sequence>MSGLALDGLTKRYGSFTALQPTHLTIPHGQFVCLLGPSGCGKTTLLRMVAGLDSPTEGRILLDGTDITHKPAHQRNFGMVFQSLALFPHLTVGENIAYPLRIRGVPKADQGREVDRLLGLVRLPGVADRAVSQLSGGQRQRIAIARALALSPKLFLLDEPLSALDAKLREAMQIELKLLQERLGITTIVVTHDQREAMTMADLVVVMSQGRVRQAASPIDVYRRPADSFVADFIGMTNLLNGHVSAGSLAVEGGALAVPGLPASGPATISVRPEELRVHREGAGPNRLPGTVSFIRDLGSHVEMRIDVAGREMIAVATPQDRPMVEPGQRVGVELPPTSCVVLPS</sequence>
<dbReference type="SUPFAM" id="SSF52540">
    <property type="entry name" value="P-loop containing nucleoside triphosphate hydrolases"/>
    <property type="match status" value="1"/>
</dbReference>
<dbReference type="OrthoDB" id="9802264at2"/>